<dbReference type="HOGENOM" id="CLU_042576_0_1_1"/>
<reference evidence="1" key="1">
    <citation type="submission" date="2007-07" db="EMBL/GenBank/DDBJ databases">
        <title>PCAP assembly of the Caenorhabditis remanei genome.</title>
        <authorList>
            <consortium name="The Caenorhabditis remanei Sequencing Consortium"/>
            <person name="Wilson R.K."/>
        </authorList>
    </citation>
    <scope>NUCLEOTIDE SEQUENCE [LARGE SCALE GENOMIC DNA]</scope>
    <source>
        <strain evidence="1">PB4641</strain>
    </source>
</reference>
<keyword evidence="2" id="KW-1185">Reference proteome</keyword>
<organism evidence="2">
    <name type="scientific">Caenorhabditis remanei</name>
    <name type="common">Caenorhabditis vulgaris</name>
    <dbReference type="NCBI Taxonomy" id="31234"/>
    <lineage>
        <taxon>Eukaryota</taxon>
        <taxon>Metazoa</taxon>
        <taxon>Ecdysozoa</taxon>
        <taxon>Nematoda</taxon>
        <taxon>Chromadorea</taxon>
        <taxon>Rhabditida</taxon>
        <taxon>Rhabditina</taxon>
        <taxon>Rhabditomorpha</taxon>
        <taxon>Rhabditoidea</taxon>
        <taxon>Rhabditidae</taxon>
        <taxon>Peloderinae</taxon>
        <taxon>Caenorhabditis</taxon>
    </lineage>
</organism>
<sequence>MDKPLSYESLKTVLQYLEANLRFHLSNRCVSLKCTEKIVPLRIDSLKLDQRLITVNKTTYLFGIYRDYHIKSDIPRCIQRKNNTGGLGNDVDQYGLPDYSIDHVVTSGDLVIKENGWQENIDRLRNRSMQQLEENVENMKRKREEWMLESYLADLQPHYYKRDNVLPPYDPFIQLTIKHEDETKTIHRTKYTMKLHEAIKKFNTLLFGGRRSTIHVKRVKVSNHHLIIRLPIDVTFRILELKFTGTVEIAYGELKKVVVNIDEPLEELFVDTIADLPQNFEHSLIANSKSLIIRKYAQRLIGDYLKLKNRRVHMRFEDCLFYERDHILLIRNWLETNRDVGYCYTFAFDKKETVVRRLELIKTEFDGDMNDQGSVTISMRNPSNQLCVSCVPTTYHNTGYNEPQWFLKIEVLHVD</sequence>
<protein>
    <recommendedName>
        <fullName evidence="3">F-box domain-containing protein</fullName>
    </recommendedName>
</protein>
<proteinExistence type="predicted"/>
<dbReference type="AlphaFoldDB" id="E3NGZ3"/>
<accession>E3NGZ3</accession>
<gene>
    <name evidence="1" type="ORF">CRE_07853</name>
</gene>
<dbReference type="KEGG" id="crq:GCK72_000221"/>
<dbReference type="RefSeq" id="XP_003092337.2">
    <property type="nucleotide sequence ID" value="XM_003092289.2"/>
</dbReference>
<evidence type="ECO:0008006" key="3">
    <source>
        <dbReference type="Google" id="ProtNLM"/>
    </source>
</evidence>
<dbReference type="OMA" id="NGWQENI"/>
<dbReference type="PANTHER" id="PTHR31379:SF1">
    <property type="entry name" value="F-BOX C PROTEIN-RELATED"/>
    <property type="match status" value="1"/>
</dbReference>
<evidence type="ECO:0000313" key="2">
    <source>
        <dbReference type="Proteomes" id="UP000008281"/>
    </source>
</evidence>
<dbReference type="PANTHER" id="PTHR31379">
    <property type="entry name" value="F-BOX C PROTEIN-RELATED-RELATED"/>
    <property type="match status" value="1"/>
</dbReference>
<dbReference type="Pfam" id="PF12078">
    <property type="entry name" value="DUF3557"/>
    <property type="match status" value="1"/>
</dbReference>
<dbReference type="FunCoup" id="E3NGZ3">
    <property type="interactions" value="1080"/>
</dbReference>
<dbReference type="OrthoDB" id="5889481at2759"/>
<dbReference type="EMBL" id="DS268662">
    <property type="protein sequence ID" value="EFO97520.1"/>
    <property type="molecule type" value="Genomic_DNA"/>
</dbReference>
<dbReference type="InterPro" id="IPR021942">
    <property type="entry name" value="DUF3557"/>
</dbReference>
<name>E3NGZ3_CAERE</name>
<dbReference type="Proteomes" id="UP000008281">
    <property type="component" value="Unassembled WGS sequence"/>
</dbReference>
<dbReference type="eggNOG" id="ENOG502TJW7">
    <property type="taxonomic scope" value="Eukaryota"/>
</dbReference>
<dbReference type="InParanoid" id="E3NGZ3"/>
<dbReference type="GeneID" id="9799328"/>
<dbReference type="CTD" id="9799328"/>
<evidence type="ECO:0000313" key="1">
    <source>
        <dbReference type="EMBL" id="EFO97520.1"/>
    </source>
</evidence>